<keyword evidence="1" id="KW-0472">Membrane</keyword>
<accession>A0ABY4WAQ9</accession>
<keyword evidence="1" id="KW-1133">Transmembrane helix</keyword>
<keyword evidence="1" id="KW-0812">Transmembrane</keyword>
<reference evidence="2" key="1">
    <citation type="submission" date="2022-06" db="EMBL/GenBank/DDBJ databases">
        <title>Genome sequencing of Brevibacillus sp. BB3-R1.</title>
        <authorList>
            <person name="Heo J."/>
            <person name="Lee D."/>
            <person name="Won M."/>
            <person name="Han B.-H."/>
            <person name="Hong S.-B."/>
            <person name="Kwon S.-W."/>
        </authorList>
    </citation>
    <scope>NUCLEOTIDE SEQUENCE</scope>
    <source>
        <strain evidence="2">BB3-R1</strain>
    </source>
</reference>
<evidence type="ECO:0000256" key="1">
    <source>
        <dbReference type="SAM" id="Phobius"/>
    </source>
</evidence>
<dbReference type="RefSeq" id="WP_251871380.1">
    <property type="nucleotide sequence ID" value="NZ_CP098755.1"/>
</dbReference>
<evidence type="ECO:0000313" key="3">
    <source>
        <dbReference type="Proteomes" id="UP001056500"/>
    </source>
</evidence>
<keyword evidence="3" id="KW-1185">Reference proteome</keyword>
<name>A0ABY4WAQ9_9BACL</name>
<sequence>MGRITTGICFCFIGAFLVVAQYITVAILSLGPNWRYFSFESSIEDVGKLPLYLGIAFFVLGVPMAIFGKENNR</sequence>
<organism evidence="2 3">
    <name type="scientific">Brevibacillus ruminantium</name>
    <dbReference type="NCBI Taxonomy" id="2950604"/>
    <lineage>
        <taxon>Bacteria</taxon>
        <taxon>Bacillati</taxon>
        <taxon>Bacillota</taxon>
        <taxon>Bacilli</taxon>
        <taxon>Bacillales</taxon>
        <taxon>Paenibacillaceae</taxon>
        <taxon>Brevibacillus</taxon>
    </lineage>
</organism>
<gene>
    <name evidence="2" type="ORF">NDK47_19190</name>
</gene>
<evidence type="ECO:0000313" key="2">
    <source>
        <dbReference type="EMBL" id="USG64266.1"/>
    </source>
</evidence>
<dbReference type="Proteomes" id="UP001056500">
    <property type="component" value="Chromosome"/>
</dbReference>
<feature type="transmembrane region" description="Helical" evidence="1">
    <location>
        <begin position="49"/>
        <end position="68"/>
    </location>
</feature>
<feature type="transmembrane region" description="Helical" evidence="1">
    <location>
        <begin position="7"/>
        <end position="29"/>
    </location>
</feature>
<dbReference type="EMBL" id="CP098755">
    <property type="protein sequence ID" value="USG64266.1"/>
    <property type="molecule type" value="Genomic_DNA"/>
</dbReference>
<proteinExistence type="predicted"/>
<protein>
    <submittedName>
        <fullName evidence="2">Uncharacterized protein</fullName>
    </submittedName>
</protein>